<reference evidence="2" key="1">
    <citation type="submission" date="2016-08" db="EMBL/GenBank/DDBJ databases">
        <authorList>
            <person name="Seilhamer J.J."/>
        </authorList>
    </citation>
    <scope>NUCLEOTIDE SEQUENCE [LARGE SCALE GENOMIC DNA]</scope>
</reference>
<dbReference type="Proteomes" id="UP000224902">
    <property type="component" value="Segment"/>
</dbReference>
<gene>
    <name evidence="1" type="ORF">SEA_WEASELS2_196</name>
</gene>
<protein>
    <submittedName>
        <fullName evidence="1">Uncharacterized protein</fullName>
    </submittedName>
</protein>
<dbReference type="EMBL" id="KX774321">
    <property type="protein sequence ID" value="AOZ63774.1"/>
    <property type="molecule type" value="Genomic_DNA"/>
</dbReference>
<accession>A0A1I9SAG8</accession>
<sequence>MHDYDRIKEDSYRRYEIPANFWKENGFGINDPESEARRLIGKDFREKEARALDSIYNNGW</sequence>
<organism evidence="1 2">
    <name type="scientific">Rhodococcus phage Weasels2</name>
    <dbReference type="NCBI Taxonomy" id="1897437"/>
    <lineage>
        <taxon>Viruses</taxon>
        <taxon>Duplodnaviria</taxon>
        <taxon>Heunggongvirae</taxon>
        <taxon>Uroviricota</taxon>
        <taxon>Caudoviricetes</taxon>
        <taxon>Weaselvirus</taxon>
        <taxon>Weaselvirus weasel</taxon>
    </lineage>
</organism>
<name>A0A1I9SAG8_9CAUD</name>
<evidence type="ECO:0000313" key="1">
    <source>
        <dbReference type="EMBL" id="AOZ63774.1"/>
    </source>
</evidence>
<keyword evidence="2" id="KW-1185">Reference proteome</keyword>
<evidence type="ECO:0000313" key="2">
    <source>
        <dbReference type="Proteomes" id="UP000224902"/>
    </source>
</evidence>
<proteinExistence type="predicted"/>